<gene>
    <name evidence="1" type="ORF">R3W88_022384</name>
</gene>
<dbReference type="Proteomes" id="UP001311915">
    <property type="component" value="Unassembled WGS sequence"/>
</dbReference>
<sequence length="69" mass="7833">MIPWHHISGQPVTEPDEVAKLFGCPLPPQKLKPGSCCHEKDERLLSYQAMGMNLQREISCIPMKPFETI</sequence>
<dbReference type="AlphaFoldDB" id="A0AAV9LUJ4"/>
<accession>A0AAV9LUJ4</accession>
<keyword evidence="2" id="KW-1185">Reference proteome</keyword>
<evidence type="ECO:0000313" key="2">
    <source>
        <dbReference type="Proteomes" id="UP001311915"/>
    </source>
</evidence>
<proteinExistence type="predicted"/>
<dbReference type="EMBL" id="JAWPEI010000004">
    <property type="protein sequence ID" value="KAK4729396.1"/>
    <property type="molecule type" value="Genomic_DNA"/>
</dbReference>
<name>A0AAV9LUJ4_9SOLN</name>
<evidence type="ECO:0000313" key="1">
    <source>
        <dbReference type="EMBL" id="KAK4729396.1"/>
    </source>
</evidence>
<organism evidence="1 2">
    <name type="scientific">Solanum pinnatisectum</name>
    <name type="common">tansyleaf nightshade</name>
    <dbReference type="NCBI Taxonomy" id="50273"/>
    <lineage>
        <taxon>Eukaryota</taxon>
        <taxon>Viridiplantae</taxon>
        <taxon>Streptophyta</taxon>
        <taxon>Embryophyta</taxon>
        <taxon>Tracheophyta</taxon>
        <taxon>Spermatophyta</taxon>
        <taxon>Magnoliopsida</taxon>
        <taxon>eudicotyledons</taxon>
        <taxon>Gunneridae</taxon>
        <taxon>Pentapetalae</taxon>
        <taxon>asterids</taxon>
        <taxon>lamiids</taxon>
        <taxon>Solanales</taxon>
        <taxon>Solanaceae</taxon>
        <taxon>Solanoideae</taxon>
        <taxon>Solaneae</taxon>
        <taxon>Solanum</taxon>
    </lineage>
</organism>
<reference evidence="1 2" key="1">
    <citation type="submission" date="2023-10" db="EMBL/GenBank/DDBJ databases">
        <title>Genome-Wide Identification Analysis in wild type Solanum Pinnatisectum Reveals Some Genes Defensing Phytophthora Infestans.</title>
        <authorList>
            <person name="Sun C."/>
        </authorList>
    </citation>
    <scope>NUCLEOTIDE SEQUENCE [LARGE SCALE GENOMIC DNA]</scope>
    <source>
        <strain evidence="1">LQN</strain>
        <tissue evidence="1">Leaf</tissue>
    </source>
</reference>
<comment type="caution">
    <text evidence="1">The sequence shown here is derived from an EMBL/GenBank/DDBJ whole genome shotgun (WGS) entry which is preliminary data.</text>
</comment>
<protein>
    <submittedName>
        <fullName evidence="1">Uncharacterized protein</fullName>
    </submittedName>
</protein>